<dbReference type="Proteomes" id="UP000195755">
    <property type="component" value="Chromosome"/>
</dbReference>
<keyword evidence="1" id="KW-0269">Exonuclease</keyword>
<dbReference type="AlphaFoldDB" id="A0A1Z2LE50"/>
<keyword evidence="1" id="KW-0378">Hydrolase</keyword>
<dbReference type="GO" id="GO:0004527">
    <property type="term" value="F:exonuclease activity"/>
    <property type="evidence" value="ECO:0007669"/>
    <property type="project" value="UniProtKB-KW"/>
</dbReference>
<accession>A0A1Z2LE50</accession>
<reference evidence="1 2" key="1">
    <citation type="submission" date="2017-06" db="EMBL/GenBank/DDBJ databases">
        <title>Streptomyces albireticuli Genome sequencing and assembly.</title>
        <authorList>
            <person name="Wang Y."/>
            <person name="Du B."/>
            <person name="Ding Y."/>
            <person name="Liu H."/>
            <person name="Hou Q."/>
            <person name="Liu K."/>
            <person name="Yao L."/>
            <person name="Wang C."/>
        </authorList>
    </citation>
    <scope>NUCLEOTIDE SEQUENCE [LARGE SCALE GENOMIC DNA]</scope>
    <source>
        <strain evidence="1 2">MDJK11</strain>
    </source>
</reference>
<keyword evidence="1" id="KW-0540">Nuclease</keyword>
<dbReference type="InterPro" id="IPR036691">
    <property type="entry name" value="Endo/exonu/phosph_ase_sf"/>
</dbReference>
<dbReference type="OrthoDB" id="4133089at2"/>
<gene>
    <name evidence="1" type="ORF">SMD11_7011</name>
</gene>
<protein>
    <submittedName>
        <fullName evidence="1">Endonuclease/exonuclease/phosphatase</fullName>
    </submittedName>
</protein>
<sequence>MIALQELRGWDADNWSRLWAAANSLDMVPLPPVISRLGRGNHLALLYRPASVQVDGYEPDAARGAFYHGLGRARLRIKDLPQITVLFTHLCFLGGAERVAEAQWLAGYGDTYERKPQRVALLGDLNTIGANDEEPDWRRIPGNLRSRHCELTRGGEFGKTDRRAIQMLTQAGFHDPFDIIGQVPPRTAGYWSPAERVDHRSDFILANRNLVDYVCGARVHDTAQTRALSDHLPVEMTLSASAPTRGGAR</sequence>
<evidence type="ECO:0000313" key="1">
    <source>
        <dbReference type="EMBL" id="ARZ72587.1"/>
    </source>
</evidence>
<keyword evidence="1" id="KW-0255">Endonuclease</keyword>
<dbReference type="KEGG" id="salj:SMD11_7011"/>
<dbReference type="GO" id="GO:0004519">
    <property type="term" value="F:endonuclease activity"/>
    <property type="evidence" value="ECO:0007669"/>
    <property type="project" value="UniProtKB-KW"/>
</dbReference>
<organism evidence="1 2">
    <name type="scientific">Streptomyces albireticuli</name>
    <dbReference type="NCBI Taxonomy" id="1940"/>
    <lineage>
        <taxon>Bacteria</taxon>
        <taxon>Bacillati</taxon>
        <taxon>Actinomycetota</taxon>
        <taxon>Actinomycetes</taxon>
        <taxon>Kitasatosporales</taxon>
        <taxon>Streptomycetaceae</taxon>
        <taxon>Streptomyces</taxon>
    </lineage>
</organism>
<dbReference type="Gene3D" id="3.60.10.10">
    <property type="entry name" value="Endonuclease/exonuclease/phosphatase"/>
    <property type="match status" value="1"/>
</dbReference>
<dbReference type="EMBL" id="CP021744">
    <property type="protein sequence ID" value="ARZ72587.1"/>
    <property type="molecule type" value="Genomic_DNA"/>
</dbReference>
<proteinExistence type="predicted"/>
<dbReference type="SUPFAM" id="SSF56219">
    <property type="entry name" value="DNase I-like"/>
    <property type="match status" value="1"/>
</dbReference>
<name>A0A1Z2LE50_9ACTN</name>
<evidence type="ECO:0000313" key="2">
    <source>
        <dbReference type="Proteomes" id="UP000195755"/>
    </source>
</evidence>